<feature type="signal peptide" evidence="2">
    <location>
        <begin position="1"/>
        <end position="20"/>
    </location>
</feature>
<dbReference type="EMBL" id="JBBCAQ010000016">
    <property type="protein sequence ID" value="KAK7597970.1"/>
    <property type="molecule type" value="Genomic_DNA"/>
</dbReference>
<evidence type="ECO:0000256" key="1">
    <source>
        <dbReference type="SAM" id="Phobius"/>
    </source>
</evidence>
<proteinExistence type="predicted"/>
<keyword evidence="2" id="KW-0732">Signal</keyword>
<protein>
    <submittedName>
        <fullName evidence="3">Uncharacterized protein</fullName>
    </submittedName>
</protein>
<accession>A0AAN9TJM5</accession>
<name>A0AAN9TJM5_9HEMI</name>
<organism evidence="3 4">
    <name type="scientific">Parthenolecanium corni</name>
    <dbReference type="NCBI Taxonomy" id="536013"/>
    <lineage>
        <taxon>Eukaryota</taxon>
        <taxon>Metazoa</taxon>
        <taxon>Ecdysozoa</taxon>
        <taxon>Arthropoda</taxon>
        <taxon>Hexapoda</taxon>
        <taxon>Insecta</taxon>
        <taxon>Pterygota</taxon>
        <taxon>Neoptera</taxon>
        <taxon>Paraneoptera</taxon>
        <taxon>Hemiptera</taxon>
        <taxon>Sternorrhyncha</taxon>
        <taxon>Coccoidea</taxon>
        <taxon>Coccidae</taxon>
        <taxon>Parthenolecanium</taxon>
    </lineage>
</organism>
<evidence type="ECO:0000313" key="3">
    <source>
        <dbReference type="EMBL" id="KAK7597970.1"/>
    </source>
</evidence>
<dbReference type="Proteomes" id="UP001367676">
    <property type="component" value="Unassembled WGS sequence"/>
</dbReference>
<keyword evidence="1" id="KW-1133">Transmembrane helix</keyword>
<reference evidence="3 4" key="1">
    <citation type="submission" date="2024-03" db="EMBL/GenBank/DDBJ databases">
        <title>Adaptation during the transition from Ophiocordyceps entomopathogen to insect associate is accompanied by gene loss and intensified selection.</title>
        <authorList>
            <person name="Ward C.M."/>
            <person name="Onetto C.A."/>
            <person name="Borneman A.R."/>
        </authorList>
    </citation>
    <scope>NUCLEOTIDE SEQUENCE [LARGE SCALE GENOMIC DNA]</scope>
    <source>
        <strain evidence="3">AWRI1</strain>
        <tissue evidence="3">Single Adult Female</tissue>
    </source>
</reference>
<gene>
    <name evidence="3" type="ORF">V9T40_014926</name>
</gene>
<feature type="chain" id="PRO_5042978992" evidence="2">
    <location>
        <begin position="21"/>
        <end position="130"/>
    </location>
</feature>
<keyword evidence="1" id="KW-0472">Membrane</keyword>
<dbReference type="AlphaFoldDB" id="A0AAN9TJM5"/>
<sequence length="130" mass="15061">MLFVAGLILLAIFWTDIVNSKFASEYIQEMIIAEESRLSSAERSQLYEKIKEIIKQFGLLAIVALGAFLLVLEIYVTIATYSLYFKMNEPPPRHDYPPEEPEIISVETKKRRSQLRPHSFLEVKPIMKIN</sequence>
<feature type="transmembrane region" description="Helical" evidence="1">
    <location>
        <begin position="57"/>
        <end position="84"/>
    </location>
</feature>
<keyword evidence="1" id="KW-0812">Transmembrane</keyword>
<evidence type="ECO:0000313" key="4">
    <source>
        <dbReference type="Proteomes" id="UP001367676"/>
    </source>
</evidence>
<keyword evidence="4" id="KW-1185">Reference proteome</keyword>
<comment type="caution">
    <text evidence="3">The sequence shown here is derived from an EMBL/GenBank/DDBJ whole genome shotgun (WGS) entry which is preliminary data.</text>
</comment>
<evidence type="ECO:0000256" key="2">
    <source>
        <dbReference type="SAM" id="SignalP"/>
    </source>
</evidence>